<feature type="domain" description="Siroheme synthase central" evidence="7">
    <location>
        <begin position="120"/>
        <end position="146"/>
    </location>
</feature>
<dbReference type="Pfam" id="PF14824">
    <property type="entry name" value="Sirohm_synth_M"/>
    <property type="match status" value="1"/>
</dbReference>
<evidence type="ECO:0000256" key="3">
    <source>
        <dbReference type="ARBA" id="ARBA00023002"/>
    </source>
</evidence>
<dbReference type="InterPro" id="IPR028281">
    <property type="entry name" value="Sirohaem_synthase_central"/>
</dbReference>
<evidence type="ECO:0000313" key="9">
    <source>
        <dbReference type="Proteomes" id="UP000637720"/>
    </source>
</evidence>
<comment type="caution">
    <text evidence="8">The sequence shown here is derived from an EMBL/GenBank/DDBJ whole genome shotgun (WGS) entry which is preliminary data.</text>
</comment>
<dbReference type="Pfam" id="PF13241">
    <property type="entry name" value="NAD_binding_7"/>
    <property type="match status" value="1"/>
</dbReference>
<evidence type="ECO:0000259" key="7">
    <source>
        <dbReference type="Pfam" id="PF14824"/>
    </source>
</evidence>
<dbReference type="PANTHER" id="PTHR35330">
    <property type="entry name" value="SIROHEME BIOSYNTHESIS PROTEIN MET8"/>
    <property type="match status" value="1"/>
</dbReference>
<dbReference type="Gene3D" id="3.40.50.720">
    <property type="entry name" value="NAD(P)-binding Rossmann-like Domain"/>
    <property type="match status" value="1"/>
</dbReference>
<name>A0A8J3B8G8_9BACI</name>
<dbReference type="EMBL" id="BMOF01000024">
    <property type="protein sequence ID" value="GGK00975.1"/>
    <property type="molecule type" value="Genomic_DNA"/>
</dbReference>
<dbReference type="EC" id="1.3.1.76" evidence="2"/>
<dbReference type="SUPFAM" id="SSF75615">
    <property type="entry name" value="Siroheme synthase middle domains-like"/>
    <property type="match status" value="1"/>
</dbReference>
<evidence type="ECO:0000256" key="1">
    <source>
        <dbReference type="ARBA" id="ARBA00005010"/>
    </source>
</evidence>
<dbReference type="UniPathway" id="UPA00262">
    <property type="reaction ID" value="UER00222"/>
</dbReference>
<evidence type="ECO:0000256" key="4">
    <source>
        <dbReference type="ARBA" id="ARBA00023027"/>
    </source>
</evidence>
<evidence type="ECO:0000256" key="2">
    <source>
        <dbReference type="ARBA" id="ARBA00012400"/>
    </source>
</evidence>
<dbReference type="SUPFAM" id="SSF51735">
    <property type="entry name" value="NAD(P)-binding Rossmann-fold domains"/>
    <property type="match status" value="1"/>
</dbReference>
<keyword evidence="3" id="KW-0560">Oxidoreductase</keyword>
<sequence>MPPLYPVFLNLQGRPCLVVGGGAVAERKVHGLLAAEARVTVVSPAATDALRTLAERGAIRWLARPFEPDDVSGMALVVAATNRPEVNARVSEAAQRHGVWVNVVDQPERCTFFVPSVVRRGDLVLAVSTGGASPSLARRIRRELEARYGDAYAGYVANLAALRAYVQDRVADEATRRALLARFADDPWRAAALAEDADAWLARAKACVDAELGPAGERVPADAAEVARDAENGG</sequence>
<dbReference type="InterPro" id="IPR036291">
    <property type="entry name" value="NAD(P)-bd_dom_sf"/>
</dbReference>
<dbReference type="GO" id="GO:0043115">
    <property type="term" value="F:precorrin-2 dehydrogenase activity"/>
    <property type="evidence" value="ECO:0007669"/>
    <property type="project" value="UniProtKB-EC"/>
</dbReference>
<dbReference type="NCBIfam" id="TIGR01470">
    <property type="entry name" value="cysG_Nterm"/>
    <property type="match status" value="1"/>
</dbReference>
<reference evidence="8" key="2">
    <citation type="submission" date="2020-09" db="EMBL/GenBank/DDBJ databases">
        <authorList>
            <person name="Sun Q."/>
            <person name="Ohkuma M."/>
        </authorList>
    </citation>
    <scope>NUCLEOTIDE SEQUENCE</scope>
    <source>
        <strain evidence="8">JCM 14719</strain>
    </source>
</reference>
<dbReference type="Gene3D" id="1.10.8.610">
    <property type="entry name" value="SirC, precorrin-2 dehydrogenase, C-terminal helical domain-like"/>
    <property type="match status" value="1"/>
</dbReference>
<dbReference type="RefSeq" id="WP_188817305.1">
    <property type="nucleotide sequence ID" value="NZ_BMOF01000024.1"/>
</dbReference>
<gene>
    <name evidence="8" type="ORF">GCM10007043_13790</name>
</gene>
<dbReference type="InterPro" id="IPR006367">
    <property type="entry name" value="Sirohaem_synthase_N"/>
</dbReference>
<keyword evidence="5" id="KW-0627">Porphyrin biosynthesis</keyword>
<dbReference type="AlphaFoldDB" id="A0A8J3B8G8"/>
<dbReference type="GO" id="GO:0004325">
    <property type="term" value="F:ferrochelatase activity"/>
    <property type="evidence" value="ECO:0007669"/>
    <property type="project" value="InterPro"/>
</dbReference>
<dbReference type="GO" id="GO:0019354">
    <property type="term" value="P:siroheme biosynthetic process"/>
    <property type="evidence" value="ECO:0007669"/>
    <property type="project" value="UniProtKB-UniPathway"/>
</dbReference>
<protein>
    <recommendedName>
        <fullName evidence="2">precorrin-2 dehydrogenase</fullName>
        <ecNumber evidence="2">1.3.1.76</ecNumber>
    </recommendedName>
</protein>
<comment type="catalytic activity">
    <reaction evidence="6">
        <text>precorrin-2 + NAD(+) = sirohydrochlorin + NADH + 2 H(+)</text>
        <dbReference type="Rhea" id="RHEA:15613"/>
        <dbReference type="ChEBI" id="CHEBI:15378"/>
        <dbReference type="ChEBI" id="CHEBI:57540"/>
        <dbReference type="ChEBI" id="CHEBI:57945"/>
        <dbReference type="ChEBI" id="CHEBI:58351"/>
        <dbReference type="ChEBI" id="CHEBI:58827"/>
        <dbReference type="EC" id="1.3.1.76"/>
    </reaction>
</comment>
<dbReference type="Proteomes" id="UP000637720">
    <property type="component" value="Unassembled WGS sequence"/>
</dbReference>
<organism evidence="8 9">
    <name type="scientific">Calditerricola satsumensis</name>
    <dbReference type="NCBI Taxonomy" id="373054"/>
    <lineage>
        <taxon>Bacteria</taxon>
        <taxon>Bacillati</taxon>
        <taxon>Bacillota</taxon>
        <taxon>Bacilli</taxon>
        <taxon>Bacillales</taxon>
        <taxon>Bacillaceae</taxon>
        <taxon>Calditerricola</taxon>
    </lineage>
</organism>
<dbReference type="InterPro" id="IPR042518">
    <property type="entry name" value="SirC_C"/>
</dbReference>
<dbReference type="PANTHER" id="PTHR35330:SF1">
    <property type="entry name" value="SIROHEME BIOSYNTHESIS PROTEIN MET8"/>
    <property type="match status" value="1"/>
</dbReference>
<keyword evidence="4" id="KW-0520">NAD</keyword>
<keyword evidence="9" id="KW-1185">Reference proteome</keyword>
<evidence type="ECO:0000256" key="6">
    <source>
        <dbReference type="ARBA" id="ARBA00047561"/>
    </source>
</evidence>
<reference evidence="8" key="1">
    <citation type="journal article" date="2014" name="Int. J. Syst. Evol. Microbiol.">
        <title>Complete genome sequence of Corynebacterium casei LMG S-19264T (=DSM 44701T), isolated from a smear-ripened cheese.</title>
        <authorList>
            <consortium name="US DOE Joint Genome Institute (JGI-PGF)"/>
            <person name="Walter F."/>
            <person name="Albersmeier A."/>
            <person name="Kalinowski J."/>
            <person name="Ruckert C."/>
        </authorList>
    </citation>
    <scope>NUCLEOTIDE SEQUENCE</scope>
    <source>
        <strain evidence="8">JCM 14719</strain>
    </source>
</reference>
<proteinExistence type="predicted"/>
<accession>A0A8J3B8G8</accession>
<dbReference type="InterPro" id="IPR028161">
    <property type="entry name" value="Met8-like"/>
</dbReference>
<comment type="pathway">
    <text evidence="1">Porphyrin-containing compound metabolism; siroheme biosynthesis; sirohydrochlorin from precorrin-2: step 1/1.</text>
</comment>
<evidence type="ECO:0000313" key="8">
    <source>
        <dbReference type="EMBL" id="GGK00975.1"/>
    </source>
</evidence>
<evidence type="ECO:0000256" key="5">
    <source>
        <dbReference type="ARBA" id="ARBA00023244"/>
    </source>
</evidence>